<feature type="compositionally biased region" description="Acidic residues" evidence="1">
    <location>
        <begin position="85"/>
        <end position="98"/>
    </location>
</feature>
<dbReference type="EMBL" id="JAKOGI010000133">
    <property type="protein sequence ID" value="KAJ8442787.1"/>
    <property type="molecule type" value="Genomic_DNA"/>
</dbReference>
<feature type="region of interest" description="Disordered" evidence="1">
    <location>
        <begin position="76"/>
        <end position="123"/>
    </location>
</feature>
<dbReference type="PANTHER" id="PTHR33416">
    <property type="entry name" value="NUCLEAR PORE COMPLEX PROTEIN NUP1"/>
    <property type="match status" value="1"/>
</dbReference>
<evidence type="ECO:0000313" key="3">
    <source>
        <dbReference type="Proteomes" id="UP001153076"/>
    </source>
</evidence>
<accession>A0A9Q1KHD9</accession>
<gene>
    <name evidence="2" type="ORF">Cgig2_016253</name>
</gene>
<protein>
    <submittedName>
        <fullName evidence="2">Uncharacterized protein</fullName>
    </submittedName>
</protein>
<comment type="caution">
    <text evidence="2">The sequence shown here is derived from an EMBL/GenBank/DDBJ whole genome shotgun (WGS) entry which is preliminary data.</text>
</comment>
<dbReference type="AlphaFoldDB" id="A0A9Q1KHD9"/>
<dbReference type="PANTHER" id="PTHR33416:SF17">
    <property type="entry name" value="PROTEIN KAKU4"/>
    <property type="match status" value="1"/>
</dbReference>
<evidence type="ECO:0000256" key="1">
    <source>
        <dbReference type="SAM" id="MobiDB-lite"/>
    </source>
</evidence>
<name>A0A9Q1KHD9_9CARY</name>
<dbReference type="GO" id="GO:0005635">
    <property type="term" value="C:nuclear envelope"/>
    <property type="evidence" value="ECO:0007669"/>
    <property type="project" value="TreeGrafter"/>
</dbReference>
<dbReference type="GO" id="GO:0071763">
    <property type="term" value="P:nuclear membrane organization"/>
    <property type="evidence" value="ECO:0007669"/>
    <property type="project" value="TreeGrafter"/>
</dbReference>
<sequence length="451" mass="49913">MATVSDRRTSDGTIVRRRRVPVASRTPYAPPEKLPKPERAPIEEDHENPNWLSGLIYPAKTIASSAGKLLSFFDPGSSSFSSDAESSENDDEEDEVENDVSFLQHGRSDKVLSSSSKTEKKRKIEQLVVQETFSREEGSELIKLIKSRLVDANENSDESAANMRTTAIMEARKWLQQKRFGSKEKVENELDATNLATPYQATRNEKGSPVGMAKSYMQNRHAWVSPTLNHSEFGSPSPLGVLHFKEETPRSTLYSSEMKTSSVSSGSWNILEEVRRVRSKATEELLAATPLTKTRMSSFSPEAPADATHDRLQNVLLDASTILPSRINQVSDAVQSMEPHECPQDAGNIADTICYRDFLAGGQDATLSPRPSDGNTGGSSQAGPYVHVEDPQANPPNDVINGAQNSSSIELEELFQEPSEPIQEQTSKTIAKDSRRERVQKRVHTERQGKE</sequence>
<feature type="region of interest" description="Disordered" evidence="1">
    <location>
        <begin position="1"/>
        <end position="51"/>
    </location>
</feature>
<dbReference type="Proteomes" id="UP001153076">
    <property type="component" value="Unassembled WGS sequence"/>
</dbReference>
<dbReference type="OrthoDB" id="666185at2759"/>
<reference evidence="2" key="1">
    <citation type="submission" date="2022-04" db="EMBL/GenBank/DDBJ databases">
        <title>Carnegiea gigantea Genome sequencing and assembly v2.</title>
        <authorList>
            <person name="Copetti D."/>
            <person name="Sanderson M.J."/>
            <person name="Burquez A."/>
            <person name="Wojciechowski M.F."/>
        </authorList>
    </citation>
    <scope>NUCLEOTIDE SEQUENCE</scope>
    <source>
        <strain evidence="2">SGP5-SGP5p</strain>
        <tissue evidence="2">Aerial part</tissue>
    </source>
</reference>
<feature type="compositionally biased region" description="Basic and acidic residues" evidence="1">
    <location>
        <begin position="33"/>
        <end position="43"/>
    </location>
</feature>
<proteinExistence type="predicted"/>
<keyword evidence="3" id="KW-1185">Reference proteome</keyword>
<organism evidence="2 3">
    <name type="scientific">Carnegiea gigantea</name>
    <dbReference type="NCBI Taxonomy" id="171969"/>
    <lineage>
        <taxon>Eukaryota</taxon>
        <taxon>Viridiplantae</taxon>
        <taxon>Streptophyta</taxon>
        <taxon>Embryophyta</taxon>
        <taxon>Tracheophyta</taxon>
        <taxon>Spermatophyta</taxon>
        <taxon>Magnoliopsida</taxon>
        <taxon>eudicotyledons</taxon>
        <taxon>Gunneridae</taxon>
        <taxon>Pentapetalae</taxon>
        <taxon>Caryophyllales</taxon>
        <taxon>Cactineae</taxon>
        <taxon>Cactaceae</taxon>
        <taxon>Cactoideae</taxon>
        <taxon>Echinocereeae</taxon>
        <taxon>Carnegiea</taxon>
    </lineage>
</organism>
<evidence type="ECO:0000313" key="2">
    <source>
        <dbReference type="EMBL" id="KAJ8442787.1"/>
    </source>
</evidence>
<feature type="compositionally biased region" description="Basic and acidic residues" evidence="1">
    <location>
        <begin position="1"/>
        <end position="10"/>
    </location>
</feature>
<feature type="region of interest" description="Disordered" evidence="1">
    <location>
        <begin position="364"/>
        <end position="451"/>
    </location>
</feature>